<dbReference type="Pfam" id="PF02600">
    <property type="entry name" value="DsbB"/>
    <property type="match status" value="1"/>
</dbReference>
<name>A0A6P1T3Z9_9GAMM</name>
<feature type="topological domain" description="Cytoplasmic" evidence="14">
    <location>
        <begin position="1"/>
        <end position="9"/>
    </location>
</feature>
<evidence type="ECO:0000256" key="1">
    <source>
        <dbReference type="ARBA" id="ARBA00004429"/>
    </source>
</evidence>
<dbReference type="GO" id="GO:0009055">
    <property type="term" value="F:electron transfer activity"/>
    <property type="evidence" value="ECO:0007669"/>
    <property type="project" value="UniProtKB-UniRule"/>
</dbReference>
<reference evidence="16 19" key="2">
    <citation type="submission" date="2020-08" db="EMBL/GenBank/DDBJ databases">
        <title>Genomic Encyclopedia of Type Strains, Phase IV (KMG-IV): sequencing the most valuable type-strain genomes for metagenomic binning, comparative biology and taxonomic classification.</title>
        <authorList>
            <person name="Goeker M."/>
        </authorList>
    </citation>
    <scope>NUCLEOTIDE SEQUENCE [LARGE SCALE GENOMIC DNA]</scope>
    <source>
        <strain evidence="16 19">DSM 11525</strain>
    </source>
</reference>
<evidence type="ECO:0000256" key="7">
    <source>
        <dbReference type="ARBA" id="ARBA00022982"/>
    </source>
</evidence>
<dbReference type="InterPro" id="IPR022920">
    <property type="entry name" value="Disulphide_bond_form_DsbB"/>
</dbReference>
<accession>A0A6P1T3Z9</accession>
<evidence type="ECO:0000313" key="16">
    <source>
        <dbReference type="EMBL" id="MBB5211631.1"/>
    </source>
</evidence>
<feature type="transmembrane region" description="Helical" evidence="15">
    <location>
        <begin position="40"/>
        <end position="59"/>
    </location>
</feature>
<evidence type="ECO:0000256" key="11">
    <source>
        <dbReference type="ARBA" id="ARBA00023157"/>
    </source>
</evidence>
<comment type="caution">
    <text evidence="14">Lacks conserved residue(s) required for the propagation of feature annotation.</text>
</comment>
<keyword evidence="9 14" id="KW-0560">Oxidoreductase</keyword>
<comment type="function">
    <text evidence="14">Required for disulfide bond formation in some periplasmic proteins. Acts by oxidizing the DsbA protein.</text>
</comment>
<evidence type="ECO:0000313" key="18">
    <source>
        <dbReference type="Proteomes" id="UP000464675"/>
    </source>
</evidence>
<protein>
    <recommendedName>
        <fullName evidence="14">Disulfide bond formation protein B</fullName>
    </recommendedName>
    <alternativeName>
        <fullName evidence="14">Disulfide oxidoreductase</fullName>
    </alternativeName>
</protein>
<evidence type="ECO:0000256" key="8">
    <source>
        <dbReference type="ARBA" id="ARBA00022989"/>
    </source>
</evidence>
<evidence type="ECO:0000256" key="12">
    <source>
        <dbReference type="ARBA" id="ARBA00023186"/>
    </source>
</evidence>
<evidence type="ECO:0000256" key="3">
    <source>
        <dbReference type="ARBA" id="ARBA00022448"/>
    </source>
</evidence>
<dbReference type="GO" id="GO:0015035">
    <property type="term" value="F:protein-disulfide reductase activity"/>
    <property type="evidence" value="ECO:0007669"/>
    <property type="project" value="UniProtKB-UniRule"/>
</dbReference>
<evidence type="ECO:0000256" key="4">
    <source>
        <dbReference type="ARBA" id="ARBA00022475"/>
    </source>
</evidence>
<keyword evidence="13 14" id="KW-0676">Redox-active center</keyword>
<reference evidence="17 18" key="1">
    <citation type="submission" date="2020-01" db="EMBL/GenBank/DDBJ databases">
        <title>The possibility of degradation of plastic by Microbulbifer hydrolyticus IRE-31.</title>
        <authorList>
            <person name="Liu L."/>
        </authorList>
    </citation>
    <scope>NUCLEOTIDE SEQUENCE [LARGE SCALE GENOMIC DNA]</scope>
    <source>
        <strain evidence="17 18">IRE-31</strain>
    </source>
</reference>
<gene>
    <name evidence="14" type="primary">dsbB</name>
    <name evidence="17" type="ORF">GTQ55_00660</name>
    <name evidence="16" type="ORF">HNQ53_001849</name>
</gene>
<dbReference type="SUPFAM" id="SSF158442">
    <property type="entry name" value="DsbB-like"/>
    <property type="match status" value="1"/>
</dbReference>
<keyword evidence="8 14" id="KW-1133">Transmembrane helix</keyword>
<dbReference type="Proteomes" id="UP000464675">
    <property type="component" value="Chromosome"/>
</dbReference>
<feature type="topological domain" description="Cytoplasmic" evidence="14">
    <location>
        <begin position="165"/>
        <end position="166"/>
    </location>
</feature>
<evidence type="ECO:0000256" key="14">
    <source>
        <dbReference type="HAMAP-Rule" id="MF_00286"/>
    </source>
</evidence>
<dbReference type="GO" id="GO:0005886">
    <property type="term" value="C:plasma membrane"/>
    <property type="evidence" value="ECO:0007669"/>
    <property type="project" value="UniProtKB-SubCell"/>
</dbReference>
<feature type="transmembrane region" description="Helical" evidence="15">
    <location>
        <begin position="143"/>
        <end position="163"/>
    </location>
</feature>
<proteinExistence type="inferred from homology"/>
<keyword evidence="7 14" id="KW-0249">Electron transport</keyword>
<keyword evidence="3 14" id="KW-0813">Transport</keyword>
<dbReference type="AlphaFoldDB" id="A0A6P1T3Z9"/>
<evidence type="ECO:0000256" key="10">
    <source>
        <dbReference type="ARBA" id="ARBA00023136"/>
    </source>
</evidence>
<feature type="topological domain" description="Periplasmic" evidence="14">
    <location>
        <begin position="27"/>
        <end position="44"/>
    </location>
</feature>
<comment type="similarity">
    <text evidence="2 14">Belongs to the DsbB family.</text>
</comment>
<keyword evidence="10 14" id="KW-0472">Membrane</keyword>
<dbReference type="InterPro" id="IPR050183">
    <property type="entry name" value="DsbB"/>
</dbReference>
<dbReference type="Proteomes" id="UP000563601">
    <property type="component" value="Unassembled WGS sequence"/>
</dbReference>
<dbReference type="RefSeq" id="WP_161856972.1">
    <property type="nucleotide sequence ID" value="NZ_CP047491.1"/>
</dbReference>
<dbReference type="InterPro" id="IPR023380">
    <property type="entry name" value="DsbB-like_sf"/>
</dbReference>
<sequence length="166" mass="18202">MTLPSPRTTFLLMFLAVVFVLGVAFYLEYAQGLEPCPLCITQRVMFLGIGLTSLIAFLHNPRGVTQIGRRIYGLLVSLWAIGGLYFSGRQLWLQTLPEDQVPACGPGIGYMVDVFPMSEVIRTLLTGDGNCAEVKWTLLGLSIPGWAAVGFVGLIVFGVWQAFRKS</sequence>
<dbReference type="PANTHER" id="PTHR36570:SF3">
    <property type="entry name" value="DISULFIDE BOND FORMATION PROTEIN B"/>
    <property type="match status" value="1"/>
</dbReference>
<evidence type="ECO:0000256" key="6">
    <source>
        <dbReference type="ARBA" id="ARBA00022692"/>
    </source>
</evidence>
<evidence type="ECO:0000256" key="2">
    <source>
        <dbReference type="ARBA" id="ARBA00008823"/>
    </source>
</evidence>
<keyword evidence="5" id="KW-0997">Cell inner membrane</keyword>
<dbReference type="InterPro" id="IPR003752">
    <property type="entry name" value="DiS_bond_form_DsbB/BdbC"/>
</dbReference>
<keyword evidence="4 14" id="KW-1003">Cell membrane</keyword>
<dbReference type="GO" id="GO:0006457">
    <property type="term" value="P:protein folding"/>
    <property type="evidence" value="ECO:0007669"/>
    <property type="project" value="InterPro"/>
</dbReference>
<keyword evidence="12 14" id="KW-0143">Chaperone</keyword>
<comment type="subcellular location">
    <subcellularLocation>
        <location evidence="1">Cell inner membrane</location>
        <topology evidence="1">Multi-pass membrane protein</topology>
    </subcellularLocation>
    <subcellularLocation>
        <location evidence="14">Cell membrane</location>
        <topology evidence="14">Multi-pass membrane protein</topology>
    </subcellularLocation>
</comment>
<keyword evidence="6 14" id="KW-0812">Transmembrane</keyword>
<evidence type="ECO:0000256" key="5">
    <source>
        <dbReference type="ARBA" id="ARBA00022519"/>
    </source>
</evidence>
<dbReference type="HAMAP" id="MF_00286">
    <property type="entry name" value="DsbB"/>
    <property type="match status" value="1"/>
</dbReference>
<evidence type="ECO:0000256" key="9">
    <source>
        <dbReference type="ARBA" id="ARBA00023002"/>
    </source>
</evidence>
<evidence type="ECO:0000256" key="15">
    <source>
        <dbReference type="SAM" id="Phobius"/>
    </source>
</evidence>
<keyword evidence="11 14" id="KW-1015">Disulfide bond</keyword>
<keyword evidence="18" id="KW-1185">Reference proteome</keyword>
<evidence type="ECO:0000313" key="17">
    <source>
        <dbReference type="EMBL" id="QHQ37634.1"/>
    </source>
</evidence>
<dbReference type="Gene3D" id="1.20.1550.10">
    <property type="entry name" value="DsbB-like"/>
    <property type="match status" value="1"/>
</dbReference>
<evidence type="ECO:0000256" key="13">
    <source>
        <dbReference type="ARBA" id="ARBA00023284"/>
    </source>
</evidence>
<dbReference type="PANTHER" id="PTHR36570">
    <property type="entry name" value="DISULFIDE BOND FORMATION PROTEIN B"/>
    <property type="match status" value="1"/>
</dbReference>
<dbReference type="EMBL" id="CP047491">
    <property type="protein sequence ID" value="QHQ37634.1"/>
    <property type="molecule type" value="Genomic_DNA"/>
</dbReference>
<organism evidence="16 19">
    <name type="scientific">Microbulbifer hydrolyticus</name>
    <dbReference type="NCBI Taxonomy" id="48074"/>
    <lineage>
        <taxon>Bacteria</taxon>
        <taxon>Pseudomonadati</taxon>
        <taxon>Pseudomonadota</taxon>
        <taxon>Gammaproteobacteria</taxon>
        <taxon>Cellvibrionales</taxon>
        <taxon>Microbulbiferaceae</taxon>
        <taxon>Microbulbifer</taxon>
    </lineage>
</organism>
<feature type="transmembrane region" description="Helical" evidence="15">
    <location>
        <begin position="71"/>
        <end position="88"/>
    </location>
</feature>
<dbReference type="EMBL" id="JACHHR010000002">
    <property type="protein sequence ID" value="MBB5211631.1"/>
    <property type="molecule type" value="Genomic_DNA"/>
</dbReference>
<evidence type="ECO:0000313" key="19">
    <source>
        <dbReference type="Proteomes" id="UP000563601"/>
    </source>
</evidence>
<feature type="disulfide bond" description="Redox-active" evidence="14">
    <location>
        <begin position="36"/>
        <end position="39"/>
    </location>
</feature>
<dbReference type="OrthoDB" id="3711263at2"/>